<keyword evidence="1" id="KW-0472">Membrane</keyword>
<dbReference type="AlphaFoldDB" id="A0A177HQ13"/>
<comment type="caution">
    <text evidence="2">The sequence shown here is derived from an EMBL/GenBank/DDBJ whole genome shotgun (WGS) entry which is preliminary data.</text>
</comment>
<dbReference type="Proteomes" id="UP000077381">
    <property type="component" value="Unassembled WGS sequence"/>
</dbReference>
<dbReference type="PATRIC" id="fig|1716141.3.peg.3731"/>
<keyword evidence="1" id="KW-0812">Transmembrane</keyword>
<accession>A0A177HQ13</accession>
<feature type="transmembrane region" description="Helical" evidence="1">
    <location>
        <begin position="77"/>
        <end position="99"/>
    </location>
</feature>
<reference evidence="2 3" key="1">
    <citation type="submission" date="2015-12" db="EMBL/GenBank/DDBJ databases">
        <title>Genome sequence of Streptomyces sp. G25.</title>
        <authorList>
            <person name="Poehlein A."/>
            <person name="Roettig A."/>
            <person name="Hiessl S."/>
            <person name="Hauschild P."/>
            <person name="Schauer J."/>
            <person name="Madkour M.H."/>
            <person name="Al-Ansari A.M."/>
            <person name="Almakishah N.H."/>
            <person name="Steinbuechel A."/>
            <person name="Daniel R."/>
        </authorList>
    </citation>
    <scope>NUCLEOTIDE SEQUENCE [LARGE SCALE GENOMIC DNA]</scope>
    <source>
        <strain evidence="3">G25(2015)</strain>
    </source>
</reference>
<organism evidence="2 3">
    <name type="scientific">Streptomyces jeddahensis</name>
    <dbReference type="NCBI Taxonomy" id="1716141"/>
    <lineage>
        <taxon>Bacteria</taxon>
        <taxon>Bacillati</taxon>
        <taxon>Actinomycetota</taxon>
        <taxon>Actinomycetes</taxon>
        <taxon>Kitasatosporales</taxon>
        <taxon>Streptomycetaceae</taxon>
        <taxon>Streptomyces</taxon>
    </lineage>
</organism>
<sequence length="109" mass="10985">MSVIGYDTAHALLFFFGAAITGAGFGLSFMGSTSTVTAAMIAKGHPQLLPGFFALAYMAVSVPVVVLGAAASRFGVAAAFSWFGLLVALLAVAAGAIAVRSGRAESRNQ</sequence>
<gene>
    <name evidence="2" type="ORF">STSP_35570</name>
</gene>
<evidence type="ECO:0000256" key="1">
    <source>
        <dbReference type="SAM" id="Phobius"/>
    </source>
</evidence>
<keyword evidence="1" id="KW-1133">Transmembrane helix</keyword>
<feature type="transmembrane region" description="Helical" evidence="1">
    <location>
        <begin position="12"/>
        <end position="36"/>
    </location>
</feature>
<evidence type="ECO:0000313" key="3">
    <source>
        <dbReference type="Proteomes" id="UP000077381"/>
    </source>
</evidence>
<dbReference type="STRING" id="1716141.STSP_35570"/>
<evidence type="ECO:0000313" key="2">
    <source>
        <dbReference type="EMBL" id="OAH13102.1"/>
    </source>
</evidence>
<proteinExistence type="predicted"/>
<protein>
    <recommendedName>
        <fullName evidence="4">Major facilitator superfamily protein</fullName>
    </recommendedName>
</protein>
<evidence type="ECO:0008006" key="4">
    <source>
        <dbReference type="Google" id="ProtNLM"/>
    </source>
</evidence>
<feature type="transmembrane region" description="Helical" evidence="1">
    <location>
        <begin position="48"/>
        <end position="71"/>
    </location>
</feature>
<dbReference type="EMBL" id="LOHS01000082">
    <property type="protein sequence ID" value="OAH13102.1"/>
    <property type="molecule type" value="Genomic_DNA"/>
</dbReference>
<keyword evidence="3" id="KW-1185">Reference proteome</keyword>
<name>A0A177HQ13_9ACTN</name>